<keyword evidence="1" id="KW-0012">Acyltransferase</keyword>
<dbReference type="EC" id="2.3.1.-" evidence="1"/>
<evidence type="ECO:0000313" key="1">
    <source>
        <dbReference type="EMBL" id="MEI4768840.1"/>
    </source>
</evidence>
<organism evidence="1 2">
    <name type="scientific">Psychrobacillus mangrovi</name>
    <dbReference type="NCBI Taxonomy" id="3117745"/>
    <lineage>
        <taxon>Bacteria</taxon>
        <taxon>Bacillati</taxon>
        <taxon>Bacillota</taxon>
        <taxon>Bacilli</taxon>
        <taxon>Bacillales</taxon>
        <taxon>Bacillaceae</taxon>
        <taxon>Psychrobacillus</taxon>
    </lineage>
</organism>
<dbReference type="EMBL" id="JBAWSY010000002">
    <property type="protein sequence ID" value="MEI4768840.1"/>
    <property type="molecule type" value="Genomic_DNA"/>
</dbReference>
<dbReference type="SUPFAM" id="SSF51161">
    <property type="entry name" value="Trimeric LpxA-like enzymes"/>
    <property type="match status" value="1"/>
</dbReference>
<evidence type="ECO:0000313" key="2">
    <source>
        <dbReference type="Proteomes" id="UP001364890"/>
    </source>
</evidence>
<name>A0ABU8F1E5_9BACI</name>
<proteinExistence type="predicted"/>
<dbReference type="PANTHER" id="PTHR43300">
    <property type="entry name" value="ACETYLTRANSFERASE"/>
    <property type="match status" value="1"/>
</dbReference>
<keyword evidence="2" id="KW-1185">Reference proteome</keyword>
<dbReference type="Pfam" id="PF14602">
    <property type="entry name" value="Hexapep_2"/>
    <property type="match status" value="1"/>
</dbReference>
<sequence>MNYFKHSHALVETDNIGADTRIWAFVHILPDAKIGSNCNICDHCFIENNVEIGDNVTIKSGIYIWDGVKIENNAFLGPNVVFTNDLLPRSKKYPEYFLETKVEEGASIGANSVIIAGNVVGRYAMVGAGSVVTKDVPDYTLVYGNPARIKYNICECTEKLTFSTEHIAECHCGKRYFKDKEEKIKQLT</sequence>
<comment type="caution">
    <text evidence="1">The sequence shown here is derived from an EMBL/GenBank/DDBJ whole genome shotgun (WGS) entry which is preliminary data.</text>
</comment>
<gene>
    <name evidence="1" type="ORF">WAX74_04105</name>
</gene>
<dbReference type="Pfam" id="PF00132">
    <property type="entry name" value="Hexapep"/>
    <property type="match status" value="2"/>
</dbReference>
<dbReference type="CDD" id="cd03358">
    <property type="entry name" value="LbH_WxcM_N_like"/>
    <property type="match status" value="1"/>
</dbReference>
<dbReference type="GO" id="GO:0016746">
    <property type="term" value="F:acyltransferase activity"/>
    <property type="evidence" value="ECO:0007669"/>
    <property type="project" value="UniProtKB-KW"/>
</dbReference>
<dbReference type="InterPro" id="IPR001451">
    <property type="entry name" value="Hexapep"/>
</dbReference>
<keyword evidence="1" id="KW-0808">Transferase</keyword>
<dbReference type="PANTHER" id="PTHR43300:SF4">
    <property type="entry name" value="ACYL-[ACYL-CARRIER-PROTEIN]--UDP-N-ACETYLGLUCOSAMINE O-ACYLTRANSFERASE"/>
    <property type="match status" value="1"/>
</dbReference>
<dbReference type="Gene3D" id="2.160.10.10">
    <property type="entry name" value="Hexapeptide repeat proteins"/>
    <property type="match status" value="1"/>
</dbReference>
<protein>
    <submittedName>
        <fullName evidence="1">Acyltransferase</fullName>
        <ecNumber evidence="1">2.3.1.-</ecNumber>
    </submittedName>
</protein>
<dbReference type="Proteomes" id="UP001364890">
    <property type="component" value="Unassembled WGS sequence"/>
</dbReference>
<reference evidence="1 2" key="1">
    <citation type="submission" date="2024-01" db="EMBL/GenBank/DDBJ databases">
        <title>Seven novel Bacillus-like species.</title>
        <authorList>
            <person name="Liu G."/>
        </authorList>
    </citation>
    <scope>NUCLEOTIDE SEQUENCE [LARGE SCALE GENOMIC DNA]</scope>
    <source>
        <strain evidence="1 2">FJAT-51614</strain>
    </source>
</reference>
<dbReference type="InterPro" id="IPR050179">
    <property type="entry name" value="Trans_hexapeptide_repeat"/>
</dbReference>
<accession>A0ABU8F1E5</accession>
<dbReference type="RefSeq" id="WP_336496394.1">
    <property type="nucleotide sequence ID" value="NZ_JBAWSY010000002.1"/>
</dbReference>
<dbReference type="InterPro" id="IPR011004">
    <property type="entry name" value="Trimer_LpxA-like_sf"/>
</dbReference>